<dbReference type="InterPro" id="IPR036396">
    <property type="entry name" value="Cyt_P450_sf"/>
</dbReference>
<dbReference type="EC" id="1.14.14.1" evidence="5"/>
<dbReference type="Gene3D" id="1.10.630.10">
    <property type="entry name" value="Cytochrome P450"/>
    <property type="match status" value="1"/>
</dbReference>
<evidence type="ECO:0000256" key="11">
    <source>
        <dbReference type="ARBA" id="ARBA00023004"/>
    </source>
</evidence>
<proteinExistence type="inferred from homology"/>
<evidence type="ECO:0000256" key="10">
    <source>
        <dbReference type="ARBA" id="ARBA00023002"/>
    </source>
</evidence>
<comment type="catalytic activity">
    <reaction evidence="14">
        <text>an organic molecule + reduced [NADPH--hemoprotein reductase] + O2 = an alcohol + oxidized [NADPH--hemoprotein reductase] + H2O + H(+)</text>
        <dbReference type="Rhea" id="RHEA:17149"/>
        <dbReference type="Rhea" id="RHEA-COMP:11964"/>
        <dbReference type="Rhea" id="RHEA-COMP:11965"/>
        <dbReference type="ChEBI" id="CHEBI:15377"/>
        <dbReference type="ChEBI" id="CHEBI:15378"/>
        <dbReference type="ChEBI" id="CHEBI:15379"/>
        <dbReference type="ChEBI" id="CHEBI:30879"/>
        <dbReference type="ChEBI" id="CHEBI:57618"/>
        <dbReference type="ChEBI" id="CHEBI:58210"/>
        <dbReference type="ChEBI" id="CHEBI:142491"/>
        <dbReference type="EC" id="1.14.14.1"/>
    </reaction>
</comment>
<evidence type="ECO:0000256" key="3">
    <source>
        <dbReference type="ARBA" id="ARBA00004586"/>
    </source>
</evidence>
<organism evidence="15 16">
    <name type="scientific">Spodoptera frugiperda</name>
    <name type="common">Fall armyworm</name>
    <dbReference type="NCBI Taxonomy" id="7108"/>
    <lineage>
        <taxon>Eukaryota</taxon>
        <taxon>Metazoa</taxon>
        <taxon>Ecdysozoa</taxon>
        <taxon>Arthropoda</taxon>
        <taxon>Hexapoda</taxon>
        <taxon>Insecta</taxon>
        <taxon>Pterygota</taxon>
        <taxon>Neoptera</taxon>
        <taxon>Endopterygota</taxon>
        <taxon>Lepidoptera</taxon>
        <taxon>Glossata</taxon>
        <taxon>Ditrysia</taxon>
        <taxon>Noctuoidea</taxon>
        <taxon>Noctuidae</taxon>
        <taxon>Amphipyrinae</taxon>
        <taxon>Spodoptera</taxon>
    </lineage>
</organism>
<dbReference type="GeneID" id="126911294"/>
<dbReference type="OrthoDB" id="2789670at2759"/>
<evidence type="ECO:0000256" key="7">
    <source>
        <dbReference type="ARBA" id="ARBA00022723"/>
    </source>
</evidence>
<evidence type="ECO:0000256" key="13">
    <source>
        <dbReference type="ARBA" id="ARBA00023136"/>
    </source>
</evidence>
<name>A0A9R0DUZ5_SPOFR</name>
<keyword evidence="6" id="KW-0349">Heme</keyword>
<evidence type="ECO:0000256" key="8">
    <source>
        <dbReference type="ARBA" id="ARBA00022824"/>
    </source>
</evidence>
<dbReference type="InterPro" id="IPR050476">
    <property type="entry name" value="Insect_CytP450_Detox"/>
</dbReference>
<dbReference type="GO" id="GO:0020037">
    <property type="term" value="F:heme binding"/>
    <property type="evidence" value="ECO:0007669"/>
    <property type="project" value="InterPro"/>
</dbReference>
<gene>
    <name evidence="16" type="primary">LOC126911294</name>
</gene>
<keyword evidence="8" id="KW-0256">Endoplasmic reticulum</keyword>
<keyword evidence="13" id="KW-0472">Membrane</keyword>
<evidence type="ECO:0000256" key="5">
    <source>
        <dbReference type="ARBA" id="ARBA00012109"/>
    </source>
</evidence>
<evidence type="ECO:0000256" key="2">
    <source>
        <dbReference type="ARBA" id="ARBA00004524"/>
    </source>
</evidence>
<keyword evidence="7" id="KW-0479">Metal-binding</keyword>
<evidence type="ECO:0000256" key="6">
    <source>
        <dbReference type="ARBA" id="ARBA00022617"/>
    </source>
</evidence>
<evidence type="ECO:0000256" key="12">
    <source>
        <dbReference type="ARBA" id="ARBA00023033"/>
    </source>
</evidence>
<sequence>MLILLIWVAVLVAAVVLYFRQLYSSFSRRGVKHVKPVPIFGNMGGIILRIDHICDSVMKLYNDFPEERFVGRYEFVNELIMVRDIDLIKKIAVKDFEHFLDHRSIFSSSESYFSRNLFSLRGI</sequence>
<comment type="subcellular location">
    <subcellularLocation>
        <location evidence="3">Endoplasmic reticulum membrane</location>
    </subcellularLocation>
    <subcellularLocation>
        <location evidence="2">Microsome membrane</location>
    </subcellularLocation>
</comment>
<protein>
    <recommendedName>
        <fullName evidence="5">unspecific monooxygenase</fullName>
        <ecNumber evidence="5">1.14.14.1</ecNumber>
    </recommendedName>
</protein>
<dbReference type="GO" id="GO:0005506">
    <property type="term" value="F:iron ion binding"/>
    <property type="evidence" value="ECO:0007669"/>
    <property type="project" value="InterPro"/>
</dbReference>
<reference evidence="16" key="1">
    <citation type="submission" date="2025-08" db="UniProtKB">
        <authorList>
            <consortium name="RefSeq"/>
        </authorList>
    </citation>
    <scope>IDENTIFICATION</scope>
    <source>
        <tissue evidence="16">Whole larval tissue</tissue>
    </source>
</reference>
<evidence type="ECO:0000256" key="9">
    <source>
        <dbReference type="ARBA" id="ARBA00022848"/>
    </source>
</evidence>
<dbReference type="Proteomes" id="UP000829999">
    <property type="component" value="Chromosome 12"/>
</dbReference>
<keyword evidence="11" id="KW-0408">Iron</keyword>
<evidence type="ECO:0000256" key="1">
    <source>
        <dbReference type="ARBA" id="ARBA00001971"/>
    </source>
</evidence>
<evidence type="ECO:0000313" key="16">
    <source>
        <dbReference type="RefSeq" id="XP_050553658.1"/>
    </source>
</evidence>
<keyword evidence="9" id="KW-0492">Microsome</keyword>
<evidence type="ECO:0000313" key="15">
    <source>
        <dbReference type="Proteomes" id="UP000829999"/>
    </source>
</evidence>
<keyword evidence="15" id="KW-1185">Reference proteome</keyword>
<comment type="similarity">
    <text evidence="4">Belongs to the cytochrome P450 family.</text>
</comment>
<keyword evidence="12" id="KW-0503">Monooxygenase</keyword>
<comment type="cofactor">
    <cofactor evidence="1">
        <name>heme</name>
        <dbReference type="ChEBI" id="CHEBI:30413"/>
    </cofactor>
</comment>
<dbReference type="PANTHER" id="PTHR24292">
    <property type="entry name" value="CYTOCHROME P450"/>
    <property type="match status" value="1"/>
</dbReference>
<dbReference type="AlphaFoldDB" id="A0A9R0DUZ5"/>
<dbReference type="RefSeq" id="XP_050553658.1">
    <property type="nucleotide sequence ID" value="XM_050697701.1"/>
</dbReference>
<evidence type="ECO:0000256" key="14">
    <source>
        <dbReference type="ARBA" id="ARBA00047827"/>
    </source>
</evidence>
<accession>A0A9R0DUZ5</accession>
<evidence type="ECO:0000256" key="4">
    <source>
        <dbReference type="ARBA" id="ARBA00010617"/>
    </source>
</evidence>
<dbReference type="GO" id="GO:0005789">
    <property type="term" value="C:endoplasmic reticulum membrane"/>
    <property type="evidence" value="ECO:0007669"/>
    <property type="project" value="UniProtKB-SubCell"/>
</dbReference>
<dbReference type="SUPFAM" id="SSF48264">
    <property type="entry name" value="Cytochrome P450"/>
    <property type="match status" value="1"/>
</dbReference>
<keyword evidence="10" id="KW-0560">Oxidoreductase</keyword>
<dbReference type="GO" id="GO:0016712">
    <property type="term" value="F:oxidoreductase activity, acting on paired donors, with incorporation or reduction of molecular oxygen, reduced flavin or flavoprotein as one donor, and incorporation of one atom of oxygen"/>
    <property type="evidence" value="ECO:0007669"/>
    <property type="project" value="UniProtKB-EC"/>
</dbReference>
<dbReference type="PANTHER" id="PTHR24292:SF54">
    <property type="entry name" value="CYP9F3-RELATED"/>
    <property type="match status" value="1"/>
</dbReference>